<dbReference type="InterPro" id="IPR006860">
    <property type="entry name" value="FecR"/>
</dbReference>
<evidence type="ECO:0000313" key="5">
    <source>
        <dbReference type="Proteomes" id="UP000295807"/>
    </source>
</evidence>
<keyword evidence="1" id="KW-1133">Transmembrane helix</keyword>
<sequence>MEKDRIETLLDKYRRGDIKEEERAFLENWYVEYREYGHDAYDAGELLEDSAAVKSRLQGSVLPIKQRKRFLYAAAATAGLVLISGLYLYREGLDPDQFMHREAAGLSSAAGISPGGNKATLAFLAGTPGSGGNDAVGLIHLSSEKEGIVTDGGKLLYSDGTAIEGRSQQDGGDSRYAVLSTPRGGQYQVRLPDGSRVWLNASSTLTYPLSFEGLKERRISLSGEAYFEVAKDAAKPFLVSTQGQTVEVLGTRFNISSYSAEPVVKTTLLEGSLKVTPVREDAGDKDAREKDAGRLLAPGQQSAILEGSVTVKQVDADEVVAWKNGYFQFNNKNLETALVELARWYDVEIEYGNEKIRKQELAGTISRYATISEVLEKMELAGLMHFRVEGRKIIVE</sequence>
<evidence type="ECO:0000256" key="1">
    <source>
        <dbReference type="SAM" id="Phobius"/>
    </source>
</evidence>
<proteinExistence type="predicted"/>
<dbReference type="PANTHER" id="PTHR30273:SF2">
    <property type="entry name" value="PROTEIN FECR"/>
    <property type="match status" value="1"/>
</dbReference>
<accession>A0A4R3KUX6</accession>
<feature type="transmembrane region" description="Helical" evidence="1">
    <location>
        <begin position="70"/>
        <end position="89"/>
    </location>
</feature>
<dbReference type="Gene3D" id="3.55.50.30">
    <property type="match status" value="1"/>
</dbReference>
<evidence type="ECO:0000259" key="3">
    <source>
        <dbReference type="Pfam" id="PF16344"/>
    </source>
</evidence>
<reference evidence="4 5" key="1">
    <citation type="submission" date="2019-03" db="EMBL/GenBank/DDBJ databases">
        <title>Genomic Encyclopedia of Type Strains, Phase IV (KMG-IV): sequencing the most valuable type-strain genomes for metagenomic binning, comparative biology and taxonomic classification.</title>
        <authorList>
            <person name="Goeker M."/>
        </authorList>
    </citation>
    <scope>NUCLEOTIDE SEQUENCE [LARGE SCALE GENOMIC DNA]</scope>
    <source>
        <strain evidence="4 5">DSM 21100</strain>
    </source>
</reference>
<evidence type="ECO:0000313" key="4">
    <source>
        <dbReference type="EMBL" id="TCS89247.1"/>
    </source>
</evidence>
<keyword evidence="1" id="KW-0812">Transmembrane</keyword>
<evidence type="ECO:0000259" key="2">
    <source>
        <dbReference type="Pfam" id="PF04773"/>
    </source>
</evidence>
<dbReference type="Gene3D" id="2.60.120.1440">
    <property type="match status" value="1"/>
</dbReference>
<feature type="domain" description="FecR protein" evidence="2">
    <location>
        <begin position="178"/>
        <end position="273"/>
    </location>
</feature>
<keyword evidence="5" id="KW-1185">Reference proteome</keyword>
<name>A0A4R3KUX6_9SPHI</name>
<keyword evidence="1" id="KW-0472">Membrane</keyword>
<organism evidence="4 5">
    <name type="scientific">Anseongella ginsenosidimutans</name>
    <dbReference type="NCBI Taxonomy" id="496056"/>
    <lineage>
        <taxon>Bacteria</taxon>
        <taxon>Pseudomonadati</taxon>
        <taxon>Bacteroidota</taxon>
        <taxon>Sphingobacteriia</taxon>
        <taxon>Sphingobacteriales</taxon>
        <taxon>Sphingobacteriaceae</taxon>
        <taxon>Anseongella</taxon>
    </lineage>
</organism>
<dbReference type="EMBL" id="SMAD01000002">
    <property type="protein sequence ID" value="TCS89247.1"/>
    <property type="molecule type" value="Genomic_DNA"/>
</dbReference>
<comment type="caution">
    <text evidence="4">The sequence shown here is derived from an EMBL/GenBank/DDBJ whole genome shotgun (WGS) entry which is preliminary data.</text>
</comment>
<dbReference type="Proteomes" id="UP000295807">
    <property type="component" value="Unassembled WGS sequence"/>
</dbReference>
<protein>
    <submittedName>
        <fullName evidence="4">FecR family protein</fullName>
    </submittedName>
</protein>
<dbReference type="InterPro" id="IPR012373">
    <property type="entry name" value="Ferrdict_sens_TM"/>
</dbReference>
<dbReference type="InterPro" id="IPR032508">
    <property type="entry name" value="FecR_C"/>
</dbReference>
<dbReference type="GO" id="GO:0016989">
    <property type="term" value="F:sigma factor antagonist activity"/>
    <property type="evidence" value="ECO:0007669"/>
    <property type="project" value="TreeGrafter"/>
</dbReference>
<dbReference type="OrthoDB" id="1099963at2"/>
<feature type="domain" description="Protein FecR C-terminal" evidence="3">
    <location>
        <begin position="326"/>
        <end position="395"/>
    </location>
</feature>
<gene>
    <name evidence="4" type="ORF">EDD80_102441</name>
</gene>
<dbReference type="PANTHER" id="PTHR30273">
    <property type="entry name" value="PERIPLASMIC SIGNAL SENSOR AND SIGMA FACTOR ACTIVATOR FECR-RELATED"/>
    <property type="match status" value="1"/>
</dbReference>
<dbReference type="Pfam" id="PF16344">
    <property type="entry name" value="FecR_C"/>
    <property type="match status" value="1"/>
</dbReference>
<dbReference type="AlphaFoldDB" id="A0A4R3KUX6"/>
<dbReference type="RefSeq" id="WP_132128324.1">
    <property type="nucleotide sequence ID" value="NZ_CP042432.1"/>
</dbReference>
<dbReference type="Pfam" id="PF04773">
    <property type="entry name" value="FecR"/>
    <property type="match status" value="1"/>
</dbReference>